<proteinExistence type="predicted"/>
<dbReference type="GO" id="GO:0005975">
    <property type="term" value="P:carbohydrate metabolic process"/>
    <property type="evidence" value="ECO:0007669"/>
    <property type="project" value="InterPro"/>
</dbReference>
<name>A0A8H5D891_9AGAR</name>
<evidence type="ECO:0000313" key="1">
    <source>
        <dbReference type="EMBL" id="KAF5354052.1"/>
    </source>
</evidence>
<sequence>MNWLKTVIVGGLDTTGDFNYYVSQTVDVNDLKGLATFLLASLEIERL</sequence>
<accession>A0A8H5D891</accession>
<reference evidence="1 2" key="1">
    <citation type="journal article" date="2020" name="ISME J.">
        <title>Uncovering the hidden diversity of litter-decomposition mechanisms in mushroom-forming fungi.</title>
        <authorList>
            <person name="Floudas D."/>
            <person name="Bentzer J."/>
            <person name="Ahren D."/>
            <person name="Johansson T."/>
            <person name="Persson P."/>
            <person name="Tunlid A."/>
        </authorList>
    </citation>
    <scope>NUCLEOTIDE SEQUENCE [LARGE SCALE GENOMIC DNA]</scope>
    <source>
        <strain evidence="1 2">CBS 146.42</strain>
    </source>
</reference>
<organism evidence="1 2">
    <name type="scientific">Leucocoprinus leucothites</name>
    <dbReference type="NCBI Taxonomy" id="201217"/>
    <lineage>
        <taxon>Eukaryota</taxon>
        <taxon>Fungi</taxon>
        <taxon>Dikarya</taxon>
        <taxon>Basidiomycota</taxon>
        <taxon>Agaricomycotina</taxon>
        <taxon>Agaricomycetes</taxon>
        <taxon>Agaricomycetidae</taxon>
        <taxon>Agaricales</taxon>
        <taxon>Agaricineae</taxon>
        <taxon>Agaricaceae</taxon>
        <taxon>Leucocoprinus</taxon>
    </lineage>
</organism>
<comment type="caution">
    <text evidence="1">The sequence shown here is derived from an EMBL/GenBank/DDBJ whole genome shotgun (WGS) entry which is preliminary data.</text>
</comment>
<dbReference type="InterPro" id="IPR012341">
    <property type="entry name" value="6hp_glycosidase-like_sf"/>
</dbReference>
<dbReference type="Gene3D" id="1.50.10.10">
    <property type="match status" value="1"/>
</dbReference>
<dbReference type="Proteomes" id="UP000559027">
    <property type="component" value="Unassembled WGS sequence"/>
</dbReference>
<dbReference type="EMBL" id="JAACJO010000009">
    <property type="protein sequence ID" value="KAF5354052.1"/>
    <property type="molecule type" value="Genomic_DNA"/>
</dbReference>
<keyword evidence="2" id="KW-1185">Reference proteome</keyword>
<dbReference type="AlphaFoldDB" id="A0A8H5D891"/>
<evidence type="ECO:0000313" key="2">
    <source>
        <dbReference type="Proteomes" id="UP000559027"/>
    </source>
</evidence>
<dbReference type="OrthoDB" id="540611at2759"/>
<protein>
    <submittedName>
        <fullName evidence="1">Uncharacterized protein</fullName>
    </submittedName>
</protein>
<gene>
    <name evidence="1" type="ORF">D9756_006958</name>
</gene>